<keyword evidence="3" id="KW-1185">Reference proteome</keyword>
<name>A0A4V2XMM5_9ACTN</name>
<evidence type="ECO:0000313" key="3">
    <source>
        <dbReference type="Proteomes" id="UP000295431"/>
    </source>
</evidence>
<evidence type="ECO:0000313" key="2">
    <source>
        <dbReference type="EMBL" id="TDC14866.1"/>
    </source>
</evidence>
<comment type="caution">
    <text evidence="2">The sequence shown here is derived from an EMBL/GenBank/DDBJ whole genome shotgun (WGS) entry which is preliminary data.</text>
</comment>
<protein>
    <submittedName>
        <fullName evidence="2">Transcriptional regulator</fullName>
    </submittedName>
</protein>
<dbReference type="InterPro" id="IPR036388">
    <property type="entry name" value="WH-like_DNA-bd_sf"/>
</dbReference>
<dbReference type="AlphaFoldDB" id="A0A4V2XMM5"/>
<dbReference type="Gene3D" id="1.10.10.10">
    <property type="entry name" value="Winged helix-like DNA-binding domain superfamily/Winged helix DNA-binding domain"/>
    <property type="match status" value="1"/>
</dbReference>
<dbReference type="InterPro" id="IPR000835">
    <property type="entry name" value="HTH_MarR-typ"/>
</dbReference>
<dbReference type="SUPFAM" id="SSF46785">
    <property type="entry name" value="Winged helix' DNA-binding domain"/>
    <property type="match status" value="1"/>
</dbReference>
<sequence length="360" mass="39158">MTEQRTTDTLGHMMDAEWIEDFVTAVTSLGVEVLDRGVSTDTGHDLSIIVRGSPAKISLTRAGTVTSSTVSALLANRESPEEPTDSIPVLVGERILEQSRRLLRQNGWSWLDLRGHLHLEGPGILVDTDVEPLVARPERSDAFAGLVGLEVAALLLLQPDEEPGVRSISRKLNRSASTISEVLKALRNEGLLTRPGRPDTRDLFWRLAGSWNTPAASLASLPAPGDGSVNKALRLGLQDPESTTGWAMTDTMAAALYGAPIGVRADYPPDFYVPTEAAFSRAIRLLGRADNPADRKCSIRVAPITMACELRVDAAQRQLGNEHWPLAHPLFVALDLAADPGRGNEILEGWNPPEPWQRVW</sequence>
<organism evidence="2 3">
    <name type="scientific">Actinomadura bangladeshensis</name>
    <dbReference type="NCBI Taxonomy" id="453573"/>
    <lineage>
        <taxon>Bacteria</taxon>
        <taxon>Bacillati</taxon>
        <taxon>Actinomycetota</taxon>
        <taxon>Actinomycetes</taxon>
        <taxon>Streptosporangiales</taxon>
        <taxon>Thermomonosporaceae</taxon>
        <taxon>Actinomadura</taxon>
    </lineage>
</organism>
<dbReference type="InterPro" id="IPR036390">
    <property type="entry name" value="WH_DNA-bd_sf"/>
</dbReference>
<reference evidence="2 3" key="1">
    <citation type="submission" date="2019-03" db="EMBL/GenBank/DDBJ databases">
        <title>Draft genome sequences of novel Actinobacteria.</title>
        <authorList>
            <person name="Sahin N."/>
            <person name="Ay H."/>
            <person name="Saygin H."/>
        </authorList>
    </citation>
    <scope>NUCLEOTIDE SEQUENCE [LARGE SCALE GENOMIC DNA]</scope>
    <source>
        <strain evidence="2 3">DSM 45347</strain>
    </source>
</reference>
<dbReference type="Proteomes" id="UP000295431">
    <property type="component" value="Unassembled WGS sequence"/>
</dbReference>
<gene>
    <name evidence="2" type="ORF">E1284_16925</name>
</gene>
<dbReference type="OrthoDB" id="4863226at2"/>
<proteinExistence type="predicted"/>
<dbReference type="Pfam" id="PF13463">
    <property type="entry name" value="HTH_27"/>
    <property type="match status" value="1"/>
</dbReference>
<feature type="domain" description="HTH marR-type" evidence="1">
    <location>
        <begin position="148"/>
        <end position="206"/>
    </location>
</feature>
<dbReference type="EMBL" id="SMJW01000076">
    <property type="protein sequence ID" value="TDC14866.1"/>
    <property type="molecule type" value="Genomic_DNA"/>
</dbReference>
<accession>A0A4V2XMM5</accession>
<evidence type="ECO:0000259" key="1">
    <source>
        <dbReference type="Pfam" id="PF13463"/>
    </source>
</evidence>
<dbReference type="GO" id="GO:0003700">
    <property type="term" value="F:DNA-binding transcription factor activity"/>
    <property type="evidence" value="ECO:0007669"/>
    <property type="project" value="InterPro"/>
</dbReference>